<dbReference type="CDD" id="cd01392">
    <property type="entry name" value="HTH_LacI"/>
    <property type="match status" value="1"/>
</dbReference>
<dbReference type="PANTHER" id="PTHR30146:SF109">
    <property type="entry name" value="HTH-TYPE TRANSCRIPTIONAL REGULATOR GALS"/>
    <property type="match status" value="1"/>
</dbReference>
<sequence length="337" mass="35757">MDKKIATIQDVARVAGVSTATVSRTLSKPTVVAAATREAVLNAVAETGYRINATASNLRRQRTGSVIVLLPNIANPFFAQILAGLSSILTPAKYGMLIADTQSGPDPDERLVHYLTSGQADGLILLDGSLSPDALKIPGRPPIVMACEWMGSDLPSVRVENGRGAAMAVGHFAQLGHRSVGHVTGPRGNVLAESRLEGFRSALTSLGLPLRHDWILEGDFSMDSGAAAANAWLAMEDRPTALFFASDEMAVGFMGVVQRAGYSVPEDVSIVGFDNIEIVQHLSPALTTIRQPRTQIGIRAAELLLRMIETGTLTGPSDLIEIEFIRRGSACPPPVGE</sequence>
<dbReference type="STRING" id="1461694.ATO9_07905"/>
<dbReference type="SMART" id="SM00354">
    <property type="entry name" value="HTH_LACI"/>
    <property type="match status" value="1"/>
</dbReference>
<dbReference type="CDD" id="cd06284">
    <property type="entry name" value="PBP1_LacI-like"/>
    <property type="match status" value="1"/>
</dbReference>
<dbReference type="AlphaFoldDB" id="A0A0A0EHR7"/>
<evidence type="ECO:0000259" key="4">
    <source>
        <dbReference type="PROSITE" id="PS50932"/>
    </source>
</evidence>
<dbReference type="PANTHER" id="PTHR30146">
    <property type="entry name" value="LACI-RELATED TRANSCRIPTIONAL REPRESSOR"/>
    <property type="match status" value="1"/>
</dbReference>
<gene>
    <name evidence="5" type="ORF">ATO9_07905</name>
</gene>
<keyword evidence="6" id="KW-1185">Reference proteome</keyword>
<dbReference type="Pfam" id="PF13377">
    <property type="entry name" value="Peripla_BP_3"/>
    <property type="match status" value="1"/>
</dbReference>
<dbReference type="Gene3D" id="1.10.260.40">
    <property type="entry name" value="lambda repressor-like DNA-binding domains"/>
    <property type="match status" value="1"/>
</dbReference>
<comment type="caution">
    <text evidence="5">The sequence shown here is derived from an EMBL/GenBank/DDBJ whole genome shotgun (WGS) entry which is preliminary data.</text>
</comment>
<dbReference type="RefSeq" id="WP_043747317.1">
    <property type="nucleotide sequence ID" value="NZ_AQQX01000002.1"/>
</dbReference>
<dbReference type="Pfam" id="PF00356">
    <property type="entry name" value="LacI"/>
    <property type="match status" value="1"/>
</dbReference>
<dbReference type="GO" id="GO:0003700">
    <property type="term" value="F:DNA-binding transcription factor activity"/>
    <property type="evidence" value="ECO:0007669"/>
    <property type="project" value="TreeGrafter"/>
</dbReference>
<dbReference type="OrthoDB" id="60111at2"/>
<dbReference type="InterPro" id="IPR046335">
    <property type="entry name" value="LacI/GalR-like_sensor"/>
</dbReference>
<dbReference type="Proteomes" id="UP000030004">
    <property type="component" value="Unassembled WGS sequence"/>
</dbReference>
<dbReference type="InterPro" id="IPR000843">
    <property type="entry name" value="HTH_LacI"/>
</dbReference>
<dbReference type="SUPFAM" id="SSF47413">
    <property type="entry name" value="lambda repressor-like DNA-binding domains"/>
    <property type="match status" value="1"/>
</dbReference>
<keyword evidence="3" id="KW-0804">Transcription</keyword>
<dbReference type="EMBL" id="AQQX01000002">
    <property type="protein sequence ID" value="KGM49919.1"/>
    <property type="molecule type" value="Genomic_DNA"/>
</dbReference>
<dbReference type="PROSITE" id="PS50932">
    <property type="entry name" value="HTH_LACI_2"/>
    <property type="match status" value="1"/>
</dbReference>
<feature type="domain" description="HTH lacI-type" evidence="4">
    <location>
        <begin position="6"/>
        <end position="60"/>
    </location>
</feature>
<evidence type="ECO:0000256" key="2">
    <source>
        <dbReference type="ARBA" id="ARBA00023125"/>
    </source>
</evidence>
<reference evidence="5 6" key="1">
    <citation type="journal article" date="2015" name="Antonie Van Leeuwenhoek">
        <title>Pseudooceanicola atlanticus gen. nov. sp. nov., isolated from surface seawater of the Atlantic Ocean and reclassification of Oceanicola batsensis, Oceanicola marinus, Oceanicola nitratireducens, Oceanicola nanhaiensis, Oceanicola antarcticus and Oceanicola flagellatus, as Pseudooceanicola batsensis comb. nov., Pseudooceanicola marinus comb. nov., Pseudooceanicola nitratireducens comb. nov., Pseudooceanicola nanhaiensis comb. nov., Pseudooceanicola antarcticus comb. nov., and Pseudooceanicola flagellatus comb. nov.</title>
        <authorList>
            <person name="Lai Q."/>
            <person name="Li G."/>
            <person name="Liu X."/>
            <person name="Du Y."/>
            <person name="Sun F."/>
            <person name="Shao Z."/>
        </authorList>
    </citation>
    <scope>NUCLEOTIDE SEQUENCE [LARGE SCALE GENOMIC DNA]</scope>
    <source>
        <strain evidence="5 6">22II-s11g</strain>
    </source>
</reference>
<dbReference type="PRINTS" id="PR00036">
    <property type="entry name" value="HTHLACI"/>
</dbReference>
<name>A0A0A0EHR7_9RHOB</name>
<keyword evidence="1" id="KW-0805">Transcription regulation</keyword>
<evidence type="ECO:0000256" key="3">
    <source>
        <dbReference type="ARBA" id="ARBA00023163"/>
    </source>
</evidence>
<keyword evidence="2" id="KW-0238">DNA-binding</keyword>
<evidence type="ECO:0000313" key="6">
    <source>
        <dbReference type="Proteomes" id="UP000030004"/>
    </source>
</evidence>
<evidence type="ECO:0000256" key="1">
    <source>
        <dbReference type="ARBA" id="ARBA00023015"/>
    </source>
</evidence>
<protein>
    <submittedName>
        <fullName evidence="5">LacI family transcriptional regulator</fullName>
    </submittedName>
</protein>
<dbReference type="GO" id="GO:0000976">
    <property type="term" value="F:transcription cis-regulatory region binding"/>
    <property type="evidence" value="ECO:0007669"/>
    <property type="project" value="TreeGrafter"/>
</dbReference>
<dbReference type="eggNOG" id="COG1609">
    <property type="taxonomic scope" value="Bacteria"/>
</dbReference>
<dbReference type="InterPro" id="IPR010982">
    <property type="entry name" value="Lambda_DNA-bd_dom_sf"/>
</dbReference>
<accession>A0A0A0EHR7</accession>
<proteinExistence type="predicted"/>
<evidence type="ECO:0000313" key="5">
    <source>
        <dbReference type="EMBL" id="KGM49919.1"/>
    </source>
</evidence>
<dbReference type="InterPro" id="IPR028082">
    <property type="entry name" value="Peripla_BP_I"/>
</dbReference>
<dbReference type="SUPFAM" id="SSF53822">
    <property type="entry name" value="Periplasmic binding protein-like I"/>
    <property type="match status" value="1"/>
</dbReference>
<dbReference type="Gene3D" id="3.40.50.2300">
    <property type="match status" value="2"/>
</dbReference>
<organism evidence="5 6">
    <name type="scientific">Pseudooceanicola atlanticus</name>
    <dbReference type="NCBI Taxonomy" id="1461694"/>
    <lineage>
        <taxon>Bacteria</taxon>
        <taxon>Pseudomonadati</taxon>
        <taxon>Pseudomonadota</taxon>
        <taxon>Alphaproteobacteria</taxon>
        <taxon>Rhodobacterales</taxon>
        <taxon>Paracoccaceae</taxon>
        <taxon>Pseudooceanicola</taxon>
    </lineage>
</organism>